<dbReference type="SUPFAM" id="SSF52047">
    <property type="entry name" value="RNI-like"/>
    <property type="match status" value="1"/>
</dbReference>
<accession>A0AA85JYW4</accession>
<dbReference type="Gene3D" id="3.80.10.10">
    <property type="entry name" value="Ribonuclease Inhibitor"/>
    <property type="match status" value="1"/>
</dbReference>
<dbReference type="InterPro" id="IPR002048">
    <property type="entry name" value="EF_hand_dom"/>
</dbReference>
<name>A0AA85JYW4_TRIRE</name>
<dbReference type="InterPro" id="IPR011992">
    <property type="entry name" value="EF-hand-dom_pair"/>
</dbReference>
<keyword evidence="2" id="KW-1185">Reference proteome</keyword>
<protein>
    <recommendedName>
        <fullName evidence="1">EF-hand domain-containing protein</fullName>
    </recommendedName>
</protein>
<dbReference type="WBParaSite" id="TREG1_66770.1">
    <property type="protein sequence ID" value="TREG1_66770.1"/>
    <property type="gene ID" value="TREG1_66770"/>
</dbReference>
<dbReference type="PROSITE" id="PS50222">
    <property type="entry name" value="EF_HAND_2"/>
    <property type="match status" value="1"/>
</dbReference>
<proteinExistence type="predicted"/>
<dbReference type="Proteomes" id="UP000050795">
    <property type="component" value="Unassembled WGS sequence"/>
</dbReference>
<dbReference type="PANTHER" id="PTHR24114">
    <property type="entry name" value="LEUCINE RICH REPEAT FAMILY PROTEIN"/>
    <property type="match status" value="1"/>
</dbReference>
<dbReference type="Pfam" id="PF13516">
    <property type="entry name" value="LRR_6"/>
    <property type="match status" value="7"/>
</dbReference>
<evidence type="ECO:0000259" key="1">
    <source>
        <dbReference type="PROSITE" id="PS50222"/>
    </source>
</evidence>
<dbReference type="InterPro" id="IPR032675">
    <property type="entry name" value="LRR_dom_sf"/>
</dbReference>
<dbReference type="PANTHER" id="PTHR24114:SF2">
    <property type="entry name" value="F-BOX DOMAIN-CONTAINING PROTEIN-RELATED"/>
    <property type="match status" value="1"/>
</dbReference>
<reference evidence="3" key="2">
    <citation type="submission" date="2023-11" db="UniProtKB">
        <authorList>
            <consortium name="WormBaseParasite"/>
        </authorList>
    </citation>
    <scope>IDENTIFICATION</scope>
</reference>
<dbReference type="InterPro" id="IPR052394">
    <property type="entry name" value="LRR-containing"/>
</dbReference>
<dbReference type="SUPFAM" id="SSF47473">
    <property type="entry name" value="EF-hand"/>
    <property type="match status" value="1"/>
</dbReference>
<dbReference type="InterPro" id="IPR001611">
    <property type="entry name" value="Leu-rich_rpt"/>
</dbReference>
<organism evidence="2 3">
    <name type="scientific">Trichobilharzia regenti</name>
    <name type="common">Nasal bird schistosome</name>
    <dbReference type="NCBI Taxonomy" id="157069"/>
    <lineage>
        <taxon>Eukaryota</taxon>
        <taxon>Metazoa</taxon>
        <taxon>Spiralia</taxon>
        <taxon>Lophotrochozoa</taxon>
        <taxon>Platyhelminthes</taxon>
        <taxon>Trematoda</taxon>
        <taxon>Digenea</taxon>
        <taxon>Strigeidida</taxon>
        <taxon>Schistosomatoidea</taxon>
        <taxon>Schistosomatidae</taxon>
        <taxon>Trichobilharzia</taxon>
    </lineage>
</organism>
<feature type="domain" description="EF-hand" evidence="1">
    <location>
        <begin position="551"/>
        <end position="586"/>
    </location>
</feature>
<dbReference type="SMART" id="SM00368">
    <property type="entry name" value="LRR_RI"/>
    <property type="match status" value="7"/>
</dbReference>
<dbReference type="Gene3D" id="1.10.238.10">
    <property type="entry name" value="EF-hand"/>
    <property type="match status" value="1"/>
</dbReference>
<evidence type="ECO:0000313" key="2">
    <source>
        <dbReference type="Proteomes" id="UP000050795"/>
    </source>
</evidence>
<reference evidence="2" key="1">
    <citation type="submission" date="2022-06" db="EMBL/GenBank/DDBJ databases">
        <authorList>
            <person name="Berger JAMES D."/>
            <person name="Berger JAMES D."/>
        </authorList>
    </citation>
    <scope>NUCLEOTIDE SEQUENCE [LARGE SCALE GENOMIC DNA]</scope>
</reference>
<dbReference type="GO" id="GO:0005509">
    <property type="term" value="F:calcium ion binding"/>
    <property type="evidence" value="ECO:0007669"/>
    <property type="project" value="InterPro"/>
</dbReference>
<sequence length="637" mass="71964">MEDNTTDNSNSIEIQKEESLSGNAGAYCWIEDNNYLLSEEDIKAMFLEGCDELEGLSVQETSTVLLASSWMDAELDTPRSRSRLWSRSKYETIEKDSVGDVSDSSSEMKFELDEYCETELENDTTEDKEVDKMNLKDIKVLHRSSRKTQTCGGTRITDESTNDEKQSNIDLKKPKSFTLKNFSNSNQGNITSANDLKHDTIGISHYLLFCALHKVTPLRSVVNNLGKEKLSLHHRGLASLELKLITEALRYNNTVTWLDLSHNILQSESLKSLAKVLKENTFIQTLVLSECKIRKDGLMELYDVFMKNVCIRNLDLSGCELGDSCCSMLAEILTMNRVLQYFNLSRNQISSDGAEQLGDAISSNDTLYKINLSWNSITGSGALSLARGLKENIKIRTCDLSWNGILGKSALEIAQLIKENTSLNELYLQYNRISDAEIEAIGQALCVANDSAETKLTTLNISSNPISTKGMLNFFRQLNKAQYMKMERIMLEDIPVNLECINLIDSLKEKFPNLCITHGPQLIVGNTQDDIQSKGGTFVDLLFLLKCHINYNGKIFTDILQELDTDKRGAVSVTQFMEALKIIGVNYKRSQINELQQRLDRYADGTIYYKDYIKKQEDSPEVMSYESSFYSSKSSNY</sequence>
<evidence type="ECO:0000313" key="3">
    <source>
        <dbReference type="WBParaSite" id="TREG1_66770.1"/>
    </source>
</evidence>
<dbReference type="AlphaFoldDB" id="A0AA85JYW4"/>